<dbReference type="AlphaFoldDB" id="A0AAD5JCX4"/>
<protein>
    <submittedName>
        <fullName evidence="2">Uncharacterized protein</fullName>
    </submittedName>
</protein>
<feature type="region of interest" description="Disordered" evidence="1">
    <location>
        <begin position="51"/>
        <end position="71"/>
    </location>
</feature>
<evidence type="ECO:0000313" key="2">
    <source>
        <dbReference type="EMBL" id="KAI9193925.1"/>
    </source>
</evidence>
<gene>
    <name evidence="2" type="ORF">LWI28_001424</name>
</gene>
<feature type="region of interest" description="Disordered" evidence="1">
    <location>
        <begin position="88"/>
        <end position="134"/>
    </location>
</feature>
<comment type="caution">
    <text evidence="2">The sequence shown here is derived from an EMBL/GenBank/DDBJ whole genome shotgun (WGS) entry which is preliminary data.</text>
</comment>
<dbReference type="EMBL" id="JAJSOW010000003">
    <property type="protein sequence ID" value="KAI9193925.1"/>
    <property type="molecule type" value="Genomic_DNA"/>
</dbReference>
<sequence>MESYICQTHDRAWMAVEDGYKSPVMTPTGGEDDVLKLKSRKGPISIPSKKQKGIALKASKVEKEEEKDDSDKDMSLLMRRFKRFDKTKNKGFGYKGQDLKKRTPFQENKKGRVMAATWSGSDDSDKRDESSDDEELMANFIAFASSHKSEGASEEEDES</sequence>
<accession>A0AAD5JCX4</accession>
<organism evidence="2 3">
    <name type="scientific">Acer negundo</name>
    <name type="common">Box elder</name>
    <dbReference type="NCBI Taxonomy" id="4023"/>
    <lineage>
        <taxon>Eukaryota</taxon>
        <taxon>Viridiplantae</taxon>
        <taxon>Streptophyta</taxon>
        <taxon>Embryophyta</taxon>
        <taxon>Tracheophyta</taxon>
        <taxon>Spermatophyta</taxon>
        <taxon>Magnoliopsida</taxon>
        <taxon>eudicotyledons</taxon>
        <taxon>Gunneridae</taxon>
        <taxon>Pentapetalae</taxon>
        <taxon>rosids</taxon>
        <taxon>malvids</taxon>
        <taxon>Sapindales</taxon>
        <taxon>Sapindaceae</taxon>
        <taxon>Hippocastanoideae</taxon>
        <taxon>Acereae</taxon>
        <taxon>Acer</taxon>
    </lineage>
</organism>
<evidence type="ECO:0000256" key="1">
    <source>
        <dbReference type="SAM" id="MobiDB-lite"/>
    </source>
</evidence>
<keyword evidence="3" id="KW-1185">Reference proteome</keyword>
<reference evidence="2" key="2">
    <citation type="submission" date="2023-02" db="EMBL/GenBank/DDBJ databases">
        <authorList>
            <person name="Swenson N.G."/>
            <person name="Wegrzyn J.L."/>
            <person name="Mcevoy S.L."/>
        </authorList>
    </citation>
    <scope>NUCLEOTIDE SEQUENCE</scope>
    <source>
        <strain evidence="2">91603</strain>
        <tissue evidence="2">Leaf</tissue>
    </source>
</reference>
<feature type="compositionally biased region" description="Basic and acidic residues" evidence="1">
    <location>
        <begin position="59"/>
        <end position="71"/>
    </location>
</feature>
<reference evidence="2" key="1">
    <citation type="journal article" date="2022" name="Plant J.">
        <title>Strategies of tolerance reflected in two North American maple genomes.</title>
        <authorList>
            <person name="McEvoy S.L."/>
            <person name="Sezen U.U."/>
            <person name="Trouern-Trend A."/>
            <person name="McMahon S.M."/>
            <person name="Schaberg P.G."/>
            <person name="Yang J."/>
            <person name="Wegrzyn J.L."/>
            <person name="Swenson N.G."/>
        </authorList>
    </citation>
    <scope>NUCLEOTIDE SEQUENCE</scope>
    <source>
        <strain evidence="2">91603</strain>
    </source>
</reference>
<dbReference type="Proteomes" id="UP001064489">
    <property type="component" value="Chromosome 1"/>
</dbReference>
<proteinExistence type="predicted"/>
<name>A0AAD5JCX4_ACENE</name>
<evidence type="ECO:0000313" key="3">
    <source>
        <dbReference type="Proteomes" id="UP001064489"/>
    </source>
</evidence>